<dbReference type="PANTHER" id="PTHR31935">
    <property type="entry name" value="COILED-COIL DOMAIN-CONTAINING PROTEIN 13"/>
    <property type="match status" value="1"/>
</dbReference>
<gene>
    <name evidence="2" type="ORF">ALC62_03147</name>
</gene>
<dbReference type="GO" id="GO:1905515">
    <property type="term" value="P:non-motile cilium assembly"/>
    <property type="evidence" value="ECO:0007669"/>
    <property type="project" value="TreeGrafter"/>
</dbReference>
<sequence>DLTVENECLRQVFEQMEEKLRTMMQEKQNTQNATAAEWITTKLTELSKKYRDQTTEIETSKTKCKNLEATLIIKDNEMERQKTELQQILICEMHKDSSDKNNLLCREVGENISISTLSSIPGWRGRAEQIRNLQQKLVELQTKLSENEKSQKELFSASLDRQNLTCLRNAEKERRQQIENTAKELRQAEVALETSKRKLDASKARIKVLEQELSIAKASITTLNEKRSRDDRLIDALNYLPIYSVTKRFVFSMCICIIHIQGIPKGRLKISEVRYQDREVEVRNKEHMIERESANIKNELRATQLHVDRLRRRLEEREIEIDKLRNGILSDESFTCRTSIHRNFRPIEGQQISPVVSPRSLDEPNEYVTLALAAEAERVRLLELITLLNQRLDKERNETDSLAKSLRKEKNKCAKLESKLRDSEKERVGLTKVDTRYKAKSCIKSMLTLRAEEGITHPEEVRYKIELLEEECLTLKARLDTVQQDKASDLIMYKRMLDQARKTFKDACRGHRTAVFFLLYSIVEWPKGSANESWHELVVEQLCLQCNQMAAR</sequence>
<reference evidence="2 3" key="1">
    <citation type="submission" date="2016-03" db="EMBL/GenBank/DDBJ databases">
        <title>Cyphomyrmex costatus WGS genome.</title>
        <authorList>
            <person name="Nygaard S."/>
            <person name="Hu H."/>
            <person name="Boomsma J."/>
            <person name="Zhang G."/>
        </authorList>
    </citation>
    <scope>NUCLEOTIDE SEQUENCE [LARGE SCALE GENOMIC DNA]</scope>
    <source>
        <strain evidence="2">MS0001</strain>
        <tissue evidence="2">Whole body</tissue>
    </source>
</reference>
<evidence type="ECO:0000313" key="3">
    <source>
        <dbReference type="Proteomes" id="UP000078542"/>
    </source>
</evidence>
<dbReference type="EMBL" id="KQ977085">
    <property type="protein sequence ID" value="KYN05879.1"/>
    <property type="molecule type" value="Genomic_DNA"/>
</dbReference>
<organism evidence="2 3">
    <name type="scientific">Cyphomyrmex costatus</name>
    <dbReference type="NCBI Taxonomy" id="456900"/>
    <lineage>
        <taxon>Eukaryota</taxon>
        <taxon>Metazoa</taxon>
        <taxon>Ecdysozoa</taxon>
        <taxon>Arthropoda</taxon>
        <taxon>Hexapoda</taxon>
        <taxon>Insecta</taxon>
        <taxon>Pterygota</taxon>
        <taxon>Neoptera</taxon>
        <taxon>Endopterygota</taxon>
        <taxon>Hymenoptera</taxon>
        <taxon>Apocrita</taxon>
        <taxon>Aculeata</taxon>
        <taxon>Formicoidea</taxon>
        <taxon>Formicidae</taxon>
        <taxon>Myrmicinae</taxon>
        <taxon>Cyphomyrmex</taxon>
    </lineage>
</organism>
<keyword evidence="1" id="KW-0175">Coiled coil</keyword>
<dbReference type="STRING" id="456900.A0A151ILX8"/>
<feature type="non-terminal residue" evidence="2">
    <location>
        <position position="1"/>
    </location>
</feature>
<feature type="coiled-coil region" evidence="1">
    <location>
        <begin position="6"/>
        <end position="84"/>
    </location>
</feature>
<dbReference type="GO" id="GO:0034451">
    <property type="term" value="C:centriolar satellite"/>
    <property type="evidence" value="ECO:0007669"/>
    <property type="project" value="TreeGrafter"/>
</dbReference>
<dbReference type="InterPro" id="IPR038929">
    <property type="entry name" value="CCDC13"/>
</dbReference>
<feature type="coiled-coil region" evidence="1">
    <location>
        <begin position="130"/>
        <end position="226"/>
    </location>
</feature>
<dbReference type="GO" id="GO:0031122">
    <property type="term" value="P:cytoplasmic microtubule organization"/>
    <property type="evidence" value="ECO:0007669"/>
    <property type="project" value="TreeGrafter"/>
</dbReference>
<feature type="coiled-coil region" evidence="1">
    <location>
        <begin position="293"/>
        <end position="327"/>
    </location>
</feature>
<keyword evidence="3" id="KW-1185">Reference proteome</keyword>
<name>A0A151ILX8_9HYME</name>
<dbReference type="AlphaFoldDB" id="A0A151ILX8"/>
<proteinExistence type="predicted"/>
<dbReference type="Proteomes" id="UP000078542">
    <property type="component" value="Unassembled WGS sequence"/>
</dbReference>
<accession>A0A151ILX8</accession>
<evidence type="ECO:0000313" key="2">
    <source>
        <dbReference type="EMBL" id="KYN05879.1"/>
    </source>
</evidence>
<protein>
    <submittedName>
        <fullName evidence="2">Coiled-coil domain-containing protein 13</fullName>
    </submittedName>
</protein>
<evidence type="ECO:0000256" key="1">
    <source>
        <dbReference type="SAM" id="Coils"/>
    </source>
</evidence>
<dbReference type="PANTHER" id="PTHR31935:SF1">
    <property type="entry name" value="COILED-COIL DOMAIN-CONTAINING PROTEIN 13"/>
    <property type="match status" value="1"/>
</dbReference>
<feature type="coiled-coil region" evidence="1">
    <location>
        <begin position="378"/>
        <end position="433"/>
    </location>
</feature>